<dbReference type="AlphaFoldDB" id="A0A397VBS7"/>
<proteinExistence type="predicted"/>
<protein>
    <submittedName>
        <fullName evidence="1">Uncharacterized protein</fullName>
    </submittedName>
</protein>
<gene>
    <name evidence="1" type="ORF">C2G38_2036619</name>
</gene>
<evidence type="ECO:0000313" key="2">
    <source>
        <dbReference type="Proteomes" id="UP000266673"/>
    </source>
</evidence>
<comment type="caution">
    <text evidence="1">The sequence shown here is derived from an EMBL/GenBank/DDBJ whole genome shotgun (WGS) entry which is preliminary data.</text>
</comment>
<organism evidence="1 2">
    <name type="scientific">Gigaspora rosea</name>
    <dbReference type="NCBI Taxonomy" id="44941"/>
    <lineage>
        <taxon>Eukaryota</taxon>
        <taxon>Fungi</taxon>
        <taxon>Fungi incertae sedis</taxon>
        <taxon>Mucoromycota</taxon>
        <taxon>Glomeromycotina</taxon>
        <taxon>Glomeromycetes</taxon>
        <taxon>Diversisporales</taxon>
        <taxon>Gigasporaceae</taxon>
        <taxon>Gigaspora</taxon>
    </lineage>
</organism>
<sequence length="125" mass="14222">MGVIYVDIPPDYEDLGEAFGKAINFTFEKSISFTEQLGRKILGITKDKPEISEWKRALRAFKRASATYKANLRAWSRAKPVMEIGDLSEKESMEYLISKRKINEAEAKKIYELVGGRIVELDNCG</sequence>
<dbReference type="OrthoDB" id="2411356at2759"/>
<dbReference type="STRING" id="44941.A0A397VBS7"/>
<accession>A0A397VBS7</accession>
<evidence type="ECO:0000313" key="1">
    <source>
        <dbReference type="EMBL" id="RIB18757.1"/>
    </source>
</evidence>
<dbReference type="EMBL" id="QKWP01000518">
    <property type="protein sequence ID" value="RIB18757.1"/>
    <property type="molecule type" value="Genomic_DNA"/>
</dbReference>
<name>A0A397VBS7_9GLOM</name>
<reference evidence="1 2" key="1">
    <citation type="submission" date="2018-06" db="EMBL/GenBank/DDBJ databases">
        <title>Comparative genomics reveals the genomic features of Rhizophagus irregularis, R. cerebriforme, R. diaphanum and Gigaspora rosea, and their symbiotic lifestyle signature.</title>
        <authorList>
            <person name="Morin E."/>
            <person name="San Clemente H."/>
            <person name="Chen E.C.H."/>
            <person name="De La Providencia I."/>
            <person name="Hainaut M."/>
            <person name="Kuo A."/>
            <person name="Kohler A."/>
            <person name="Murat C."/>
            <person name="Tang N."/>
            <person name="Roy S."/>
            <person name="Loubradou J."/>
            <person name="Henrissat B."/>
            <person name="Grigoriev I.V."/>
            <person name="Corradi N."/>
            <person name="Roux C."/>
            <person name="Martin F.M."/>
        </authorList>
    </citation>
    <scope>NUCLEOTIDE SEQUENCE [LARGE SCALE GENOMIC DNA]</scope>
    <source>
        <strain evidence="1 2">DAOM 194757</strain>
    </source>
</reference>
<keyword evidence="2" id="KW-1185">Reference proteome</keyword>
<dbReference type="Proteomes" id="UP000266673">
    <property type="component" value="Unassembled WGS sequence"/>
</dbReference>